<dbReference type="EMBL" id="WTVM01000095">
    <property type="protein sequence ID" value="NMG04110.1"/>
    <property type="molecule type" value="Genomic_DNA"/>
</dbReference>
<proteinExistence type="predicted"/>
<evidence type="ECO:0000313" key="1">
    <source>
        <dbReference type="EMBL" id="NMG04110.1"/>
    </source>
</evidence>
<gene>
    <name evidence="1" type="ORF">GPA21_14215</name>
</gene>
<protein>
    <submittedName>
        <fullName evidence="1">Uncharacterized protein</fullName>
    </submittedName>
</protein>
<dbReference type="AlphaFoldDB" id="A0A972FG68"/>
<evidence type="ECO:0000313" key="2">
    <source>
        <dbReference type="Proteomes" id="UP000599523"/>
    </source>
</evidence>
<dbReference type="RefSeq" id="WP_168988796.1">
    <property type="nucleotide sequence ID" value="NZ_CAWPHM010000325.1"/>
</dbReference>
<sequence length="53" mass="6147">MKHINTPDPEGESRVSEMLARIRSKAPRASALPETRVAKLIRLARDDERRKHR</sequence>
<reference evidence="1" key="1">
    <citation type="submission" date="2019-12" db="EMBL/GenBank/DDBJ databases">
        <title>Comparative genomics gives insights into the taxonomy of the Azoarcus-Aromatoleum group and reveals separate origins of nif in the plant-associated Azoarcus and non-plant-associated Aromatoleum sub-groups.</title>
        <authorList>
            <person name="Lafos M."/>
            <person name="Maluk M."/>
            <person name="Batista M."/>
            <person name="Junghare M."/>
            <person name="Carmona M."/>
            <person name="Faoro H."/>
            <person name="Cruz L.M."/>
            <person name="Battistoni F."/>
            <person name="De Souza E."/>
            <person name="Pedrosa F."/>
            <person name="Chen W.-M."/>
            <person name="Poole P.S."/>
            <person name="Dixon R.A."/>
            <person name="James E.K."/>
        </authorList>
    </citation>
    <scope>NUCLEOTIDE SEQUENCE</scope>
    <source>
        <strain evidence="1">NSC3</strain>
    </source>
</reference>
<comment type="caution">
    <text evidence="1">The sequence shown here is derived from an EMBL/GenBank/DDBJ whole genome shotgun (WGS) entry which is preliminary data.</text>
</comment>
<accession>A0A972FG68</accession>
<organism evidence="1 2">
    <name type="scientific">Azoarcus taiwanensis</name>
    <dbReference type="NCBI Taxonomy" id="666964"/>
    <lineage>
        <taxon>Bacteria</taxon>
        <taxon>Pseudomonadati</taxon>
        <taxon>Pseudomonadota</taxon>
        <taxon>Betaproteobacteria</taxon>
        <taxon>Rhodocyclales</taxon>
        <taxon>Zoogloeaceae</taxon>
        <taxon>Azoarcus</taxon>
    </lineage>
</organism>
<keyword evidence="2" id="KW-1185">Reference proteome</keyword>
<name>A0A972FG68_9RHOO</name>
<dbReference type="Proteomes" id="UP000599523">
    <property type="component" value="Unassembled WGS sequence"/>
</dbReference>